<dbReference type="Pfam" id="PF14244">
    <property type="entry name" value="Retrotran_gag_3"/>
    <property type="match status" value="1"/>
</dbReference>
<dbReference type="EMBL" id="JACGWN010000014">
    <property type="protein sequence ID" value="KAL0405283.1"/>
    <property type="molecule type" value="Genomic_DNA"/>
</dbReference>
<evidence type="ECO:0000259" key="1">
    <source>
        <dbReference type="Pfam" id="PF14244"/>
    </source>
</evidence>
<dbReference type="PANTHER" id="PTHR37610:SF40">
    <property type="entry name" value="OS01G0909600 PROTEIN"/>
    <property type="match status" value="1"/>
</dbReference>
<evidence type="ECO:0000313" key="2">
    <source>
        <dbReference type="EMBL" id="KAL0405283.1"/>
    </source>
</evidence>
<dbReference type="InterPro" id="IPR029472">
    <property type="entry name" value="Copia-like_N"/>
</dbReference>
<name>A0AAW2TK14_9LAMI</name>
<feature type="domain" description="Retrotransposon Copia-like N-terminal" evidence="1">
    <location>
        <begin position="15"/>
        <end position="58"/>
    </location>
</feature>
<proteinExistence type="predicted"/>
<reference evidence="2" key="1">
    <citation type="submission" date="2020-06" db="EMBL/GenBank/DDBJ databases">
        <authorList>
            <person name="Li T."/>
            <person name="Hu X."/>
            <person name="Zhang T."/>
            <person name="Song X."/>
            <person name="Zhang H."/>
            <person name="Dai N."/>
            <person name="Sheng W."/>
            <person name="Hou X."/>
            <person name="Wei L."/>
        </authorList>
    </citation>
    <scope>NUCLEOTIDE SEQUENCE</scope>
    <source>
        <strain evidence="2">KEN1</strain>
        <tissue evidence="2">Leaf</tissue>
    </source>
</reference>
<reference evidence="2" key="2">
    <citation type="journal article" date="2024" name="Plant">
        <title>Genomic evolution and insights into agronomic trait innovations of Sesamum species.</title>
        <authorList>
            <person name="Miao H."/>
            <person name="Wang L."/>
            <person name="Qu L."/>
            <person name="Liu H."/>
            <person name="Sun Y."/>
            <person name="Le M."/>
            <person name="Wang Q."/>
            <person name="Wei S."/>
            <person name="Zheng Y."/>
            <person name="Lin W."/>
            <person name="Duan Y."/>
            <person name="Cao H."/>
            <person name="Xiong S."/>
            <person name="Wang X."/>
            <person name="Wei L."/>
            <person name="Li C."/>
            <person name="Ma Q."/>
            <person name="Ju M."/>
            <person name="Zhao R."/>
            <person name="Li G."/>
            <person name="Mu C."/>
            <person name="Tian Q."/>
            <person name="Mei H."/>
            <person name="Zhang T."/>
            <person name="Gao T."/>
            <person name="Zhang H."/>
        </authorList>
    </citation>
    <scope>NUCLEOTIDE SEQUENCE</scope>
    <source>
        <strain evidence="2">KEN1</strain>
    </source>
</reference>
<protein>
    <recommendedName>
        <fullName evidence="1">Retrotransposon Copia-like N-terminal domain-containing protein</fullName>
    </recommendedName>
</protein>
<dbReference type="PANTHER" id="PTHR37610">
    <property type="entry name" value="CCHC-TYPE DOMAIN-CONTAINING PROTEIN"/>
    <property type="match status" value="1"/>
</dbReference>
<accession>A0AAW2TK14</accession>
<gene>
    <name evidence="2" type="ORF">Slati_3842200</name>
</gene>
<comment type="caution">
    <text evidence="2">The sequence shown here is derived from an EMBL/GenBank/DDBJ whole genome shotgun (WGS) entry which is preliminary data.</text>
</comment>
<dbReference type="AlphaFoldDB" id="A0AAW2TK14"/>
<organism evidence="2">
    <name type="scientific">Sesamum latifolium</name>
    <dbReference type="NCBI Taxonomy" id="2727402"/>
    <lineage>
        <taxon>Eukaryota</taxon>
        <taxon>Viridiplantae</taxon>
        <taxon>Streptophyta</taxon>
        <taxon>Embryophyta</taxon>
        <taxon>Tracheophyta</taxon>
        <taxon>Spermatophyta</taxon>
        <taxon>Magnoliopsida</taxon>
        <taxon>eudicotyledons</taxon>
        <taxon>Gunneridae</taxon>
        <taxon>Pentapetalae</taxon>
        <taxon>asterids</taxon>
        <taxon>lamiids</taxon>
        <taxon>Lamiales</taxon>
        <taxon>Pedaliaceae</taxon>
        <taxon>Sesamum</taxon>
    </lineage>
</organism>
<sequence>MVPADMNNRVQLVENSNMTMISALLNGQNWLTWSRLLRIALEGKDKLGFIDGSKAAPDDGSTGYKQWRVADSVVRTWILSTISKEIVNAVLFAPTARALWVELQGRYAECKWTIVVQNKTRDRVDVASQILVLDPLQNVNKAYSMITKVERQRQVNMEFAEVAGQTAFQVKGYAGNRPYMKKKGLVDKRNLICEHCRKPGHTKDTCFKIHGVPDWYKNLSDQQKNSGLTNRAYTAVEPEPVGEIAGTQGSELVAELMEALRLV</sequence>